<evidence type="ECO:0000256" key="5">
    <source>
        <dbReference type="ARBA" id="ARBA00023125"/>
    </source>
</evidence>
<dbReference type="SUPFAM" id="SSF50249">
    <property type="entry name" value="Nucleic acid-binding proteins"/>
    <property type="match status" value="2"/>
</dbReference>
<evidence type="ECO:0000313" key="9">
    <source>
        <dbReference type="EMBL" id="KAK1294421.1"/>
    </source>
</evidence>
<accession>A0AAV9D0I6</accession>
<protein>
    <recommendedName>
        <fullName evidence="11">DUF223 domain-containing protein</fullName>
    </recommendedName>
</protein>
<dbReference type="Gene3D" id="2.40.50.140">
    <property type="entry name" value="Nucleic acid-binding proteins"/>
    <property type="match status" value="2"/>
</dbReference>
<comment type="similarity">
    <text evidence="1">Belongs to the replication factor A protein 1 family.</text>
</comment>
<dbReference type="Pfam" id="PF02721">
    <property type="entry name" value="DUF223"/>
    <property type="match status" value="1"/>
</dbReference>
<dbReference type="Proteomes" id="UP001180020">
    <property type="component" value="Unassembled WGS sequence"/>
</dbReference>
<feature type="region of interest" description="Disordered" evidence="6">
    <location>
        <begin position="287"/>
        <end position="328"/>
    </location>
</feature>
<keyword evidence="2" id="KW-0479">Metal-binding</keyword>
<keyword evidence="10" id="KW-1185">Reference proteome</keyword>
<dbReference type="InterPro" id="IPR003871">
    <property type="entry name" value="RFA1B/D_OB_1st"/>
</dbReference>
<feature type="domain" description="Replication protein A 70 kDa DNA-binding subunit B/D first OB fold" evidence="7">
    <location>
        <begin position="11"/>
        <end position="111"/>
    </location>
</feature>
<keyword evidence="3" id="KW-0863">Zinc-finger</keyword>
<feature type="compositionally biased region" description="Gly residues" evidence="6">
    <location>
        <begin position="300"/>
        <end position="327"/>
    </location>
</feature>
<dbReference type="FunFam" id="2.40.50.140:FF:000041">
    <property type="entry name" value="Replication protein A subunit"/>
    <property type="match status" value="1"/>
</dbReference>
<evidence type="ECO:0000256" key="6">
    <source>
        <dbReference type="SAM" id="MobiDB-lite"/>
    </source>
</evidence>
<keyword evidence="5" id="KW-0238">DNA-binding</keyword>
<evidence type="ECO:0000313" key="10">
    <source>
        <dbReference type="Proteomes" id="UP001180020"/>
    </source>
</evidence>
<dbReference type="AlphaFoldDB" id="A0AAV9D0I6"/>
<keyword evidence="4" id="KW-0862">Zinc</keyword>
<feature type="domain" description="Replication factor A C-terminal" evidence="8">
    <location>
        <begin position="171"/>
        <end position="220"/>
    </location>
</feature>
<evidence type="ECO:0000256" key="1">
    <source>
        <dbReference type="ARBA" id="ARBA00005690"/>
    </source>
</evidence>
<comment type="caution">
    <text evidence="9">The sequence shown here is derived from an EMBL/GenBank/DDBJ whole genome shotgun (WGS) entry which is preliminary data.</text>
</comment>
<name>A0AAV9D0I6_ACOCL</name>
<dbReference type="PANTHER" id="PTHR47165:SF4">
    <property type="entry name" value="OS03G0429900 PROTEIN"/>
    <property type="match status" value="1"/>
</dbReference>
<evidence type="ECO:0000256" key="4">
    <source>
        <dbReference type="ARBA" id="ARBA00022833"/>
    </source>
</evidence>
<reference evidence="9" key="2">
    <citation type="submission" date="2023-06" db="EMBL/GenBank/DDBJ databases">
        <authorList>
            <person name="Ma L."/>
            <person name="Liu K.-W."/>
            <person name="Li Z."/>
            <person name="Hsiao Y.-Y."/>
            <person name="Qi Y."/>
            <person name="Fu T."/>
            <person name="Tang G."/>
            <person name="Zhang D."/>
            <person name="Sun W.-H."/>
            <person name="Liu D.-K."/>
            <person name="Li Y."/>
            <person name="Chen G.-Z."/>
            <person name="Liu X.-D."/>
            <person name="Liao X.-Y."/>
            <person name="Jiang Y.-T."/>
            <person name="Yu X."/>
            <person name="Hao Y."/>
            <person name="Huang J."/>
            <person name="Zhao X.-W."/>
            <person name="Ke S."/>
            <person name="Chen Y.-Y."/>
            <person name="Wu W.-L."/>
            <person name="Hsu J.-L."/>
            <person name="Lin Y.-F."/>
            <person name="Huang M.-D."/>
            <person name="Li C.-Y."/>
            <person name="Huang L."/>
            <person name="Wang Z.-W."/>
            <person name="Zhao X."/>
            <person name="Zhong W.-Y."/>
            <person name="Peng D.-H."/>
            <person name="Ahmad S."/>
            <person name="Lan S."/>
            <person name="Zhang J.-S."/>
            <person name="Tsai W.-C."/>
            <person name="Van De Peer Y."/>
            <person name="Liu Z.-J."/>
        </authorList>
    </citation>
    <scope>NUCLEOTIDE SEQUENCE</scope>
    <source>
        <strain evidence="9">CP</strain>
        <tissue evidence="9">Leaves</tissue>
    </source>
</reference>
<dbReference type="InterPro" id="IPR013955">
    <property type="entry name" value="Rep_factor-A_C"/>
</dbReference>
<gene>
    <name evidence="9" type="ORF">QJS10_CPA16g00149</name>
</gene>
<dbReference type="Pfam" id="PF08646">
    <property type="entry name" value="Rep_fac-A_C"/>
    <property type="match status" value="1"/>
</dbReference>
<sequence>MQMDHKKEFCIMDINQTTKNWKIKVQVLEKLPPKKARNSPTEYQTIILADAKGSKIQAKLFNEDIKFFDNHINTNQIYYISDATVQHIDEKYRLVQNERQLKFNRYTKVEQVSEELFEPEHHQYHFVFLENLPDLIKQGICFDVLVLVIKVEDIRKLDKSDAIVRRLFVVDKRYAVRIRLTDESTSTWVTLFNETAQNLLQHKAEDFMKIDLQATDQATTSKKRKLVHLDLDNIINHEYDFTVKSSDALKIVGTERLLRLMRQVFNISWKDKGRVCWPQQVVVVEGGGGSQGRRSQGWPQGEGGRWSRHGGGGGVAGGPMGGGGVGTGVQHIHVDTCSDRSTNLYRSSETHFDWASVDTYSDSSTDFYRLSEEHFDWTLSN</sequence>
<evidence type="ECO:0008006" key="11">
    <source>
        <dbReference type="Google" id="ProtNLM"/>
    </source>
</evidence>
<dbReference type="InterPro" id="IPR012340">
    <property type="entry name" value="NA-bd_OB-fold"/>
</dbReference>
<organism evidence="9 10">
    <name type="scientific">Acorus calamus</name>
    <name type="common">Sweet flag</name>
    <dbReference type="NCBI Taxonomy" id="4465"/>
    <lineage>
        <taxon>Eukaryota</taxon>
        <taxon>Viridiplantae</taxon>
        <taxon>Streptophyta</taxon>
        <taxon>Embryophyta</taxon>
        <taxon>Tracheophyta</taxon>
        <taxon>Spermatophyta</taxon>
        <taxon>Magnoliopsida</taxon>
        <taxon>Liliopsida</taxon>
        <taxon>Acoraceae</taxon>
        <taxon>Acorus</taxon>
    </lineage>
</organism>
<dbReference type="PANTHER" id="PTHR47165">
    <property type="entry name" value="OS03G0429900 PROTEIN"/>
    <property type="match status" value="1"/>
</dbReference>
<evidence type="ECO:0000256" key="3">
    <source>
        <dbReference type="ARBA" id="ARBA00022771"/>
    </source>
</evidence>
<evidence type="ECO:0000259" key="8">
    <source>
        <dbReference type="Pfam" id="PF08646"/>
    </source>
</evidence>
<evidence type="ECO:0000256" key="2">
    <source>
        <dbReference type="ARBA" id="ARBA00022723"/>
    </source>
</evidence>
<proteinExistence type="inferred from homology"/>
<reference evidence="9" key="1">
    <citation type="journal article" date="2023" name="Nat. Commun.">
        <title>Diploid and tetraploid genomes of Acorus and the evolution of monocots.</title>
        <authorList>
            <person name="Ma L."/>
            <person name="Liu K.W."/>
            <person name="Li Z."/>
            <person name="Hsiao Y.Y."/>
            <person name="Qi Y."/>
            <person name="Fu T."/>
            <person name="Tang G.D."/>
            <person name="Zhang D."/>
            <person name="Sun W.H."/>
            <person name="Liu D.K."/>
            <person name="Li Y."/>
            <person name="Chen G.Z."/>
            <person name="Liu X.D."/>
            <person name="Liao X.Y."/>
            <person name="Jiang Y.T."/>
            <person name="Yu X."/>
            <person name="Hao Y."/>
            <person name="Huang J."/>
            <person name="Zhao X.W."/>
            <person name="Ke S."/>
            <person name="Chen Y.Y."/>
            <person name="Wu W.L."/>
            <person name="Hsu J.L."/>
            <person name="Lin Y.F."/>
            <person name="Huang M.D."/>
            <person name="Li C.Y."/>
            <person name="Huang L."/>
            <person name="Wang Z.W."/>
            <person name="Zhao X."/>
            <person name="Zhong W.Y."/>
            <person name="Peng D.H."/>
            <person name="Ahmad S."/>
            <person name="Lan S."/>
            <person name="Zhang J.S."/>
            <person name="Tsai W.C."/>
            <person name="Van de Peer Y."/>
            <person name="Liu Z.J."/>
        </authorList>
    </citation>
    <scope>NUCLEOTIDE SEQUENCE</scope>
    <source>
        <strain evidence="9">CP</strain>
    </source>
</reference>
<evidence type="ECO:0000259" key="7">
    <source>
        <dbReference type="Pfam" id="PF02721"/>
    </source>
</evidence>
<dbReference type="GO" id="GO:0003677">
    <property type="term" value="F:DNA binding"/>
    <property type="evidence" value="ECO:0007669"/>
    <property type="project" value="UniProtKB-KW"/>
</dbReference>
<dbReference type="GO" id="GO:0008270">
    <property type="term" value="F:zinc ion binding"/>
    <property type="evidence" value="ECO:0007669"/>
    <property type="project" value="UniProtKB-KW"/>
</dbReference>
<dbReference type="EMBL" id="JAUJYO010000016">
    <property type="protein sequence ID" value="KAK1294421.1"/>
    <property type="molecule type" value="Genomic_DNA"/>
</dbReference>